<name>A0AAW0DSX0_9AGAR</name>
<keyword evidence="3" id="KW-0326">Glycosidase</keyword>
<dbReference type="Pfam" id="PF07470">
    <property type="entry name" value="Glyco_hydro_88"/>
    <property type="match status" value="1"/>
</dbReference>
<dbReference type="SUPFAM" id="SSF48208">
    <property type="entry name" value="Six-hairpin glycosidases"/>
    <property type="match status" value="1"/>
</dbReference>
<dbReference type="InterPro" id="IPR008928">
    <property type="entry name" value="6-hairpin_glycosidase_sf"/>
</dbReference>
<proteinExistence type="predicted"/>
<protein>
    <submittedName>
        <fullName evidence="3">Six-hairpin glycosidase-like protein</fullName>
    </submittedName>
</protein>
<organism evidence="3 4">
    <name type="scientific">Favolaschia claudopus</name>
    <dbReference type="NCBI Taxonomy" id="2862362"/>
    <lineage>
        <taxon>Eukaryota</taxon>
        <taxon>Fungi</taxon>
        <taxon>Dikarya</taxon>
        <taxon>Basidiomycota</taxon>
        <taxon>Agaricomycotina</taxon>
        <taxon>Agaricomycetes</taxon>
        <taxon>Agaricomycetidae</taxon>
        <taxon>Agaricales</taxon>
        <taxon>Marasmiineae</taxon>
        <taxon>Mycenaceae</taxon>
        <taxon>Favolaschia</taxon>
    </lineage>
</organism>
<sequence length="401" mass="44191">MRVSALLLAAFTASFIPLVHSTQASGHASNYSTWMALSIMYREQGVLASSTDVSALLQAGFTQKAFTRLMKQYPHANSTQAIAQYIARSVDSVVGPVGNALQDITYPMDRLSSGNGLIDQYVKTQNDADLTSLMALRESINLNTRNANGGMWYYVYKNFSYLDGMYSLAPFYTSYTTHFDAYNRSAIADMMLQLDLLWTHCTAPNDTGLLVHGYDASKTAVWADPVSGASPHVWGRSLGWYTMALIDTLELLPREVYPKEWALLLTRFSRLASAVSKAVDAYSGAWWQLLDQPGRSGNYIESSGSAMFVYSLFKGVRLGYLDNRRSGFTDVAARAYEYIVDTFVVNNGNGTLGYNGTVSVCSLNSTATYEYYVGQPINYNSVLGSAAFILASLEYESARSL</sequence>
<keyword evidence="4" id="KW-1185">Reference proteome</keyword>
<evidence type="ECO:0000313" key="3">
    <source>
        <dbReference type="EMBL" id="KAK7055114.1"/>
    </source>
</evidence>
<reference evidence="3 4" key="1">
    <citation type="journal article" date="2024" name="J Genomics">
        <title>Draft genome sequencing and assembly of Favolaschia claudopus CIRM-BRFM 2984 isolated from oak limbs.</title>
        <authorList>
            <person name="Navarro D."/>
            <person name="Drula E."/>
            <person name="Chaduli D."/>
            <person name="Cazenave R."/>
            <person name="Ahrendt S."/>
            <person name="Wang J."/>
            <person name="Lipzen A."/>
            <person name="Daum C."/>
            <person name="Barry K."/>
            <person name="Grigoriev I.V."/>
            <person name="Favel A."/>
            <person name="Rosso M.N."/>
            <person name="Martin F."/>
        </authorList>
    </citation>
    <scope>NUCLEOTIDE SEQUENCE [LARGE SCALE GENOMIC DNA]</scope>
    <source>
        <strain evidence="3 4">CIRM-BRFM 2984</strain>
    </source>
</reference>
<keyword evidence="1" id="KW-0378">Hydrolase</keyword>
<dbReference type="GO" id="GO:0005975">
    <property type="term" value="P:carbohydrate metabolic process"/>
    <property type="evidence" value="ECO:0007669"/>
    <property type="project" value="InterPro"/>
</dbReference>
<dbReference type="PANTHER" id="PTHR33886:SF11">
    <property type="entry name" value="WALL GLYCOSYL HYDROLASE YTER, PUTATIVE (AFU_ORTHOLOGUE AFUA_2G14630)-RELATED"/>
    <property type="match status" value="1"/>
</dbReference>
<dbReference type="InterPro" id="IPR010905">
    <property type="entry name" value="Glyco_hydro_88"/>
</dbReference>
<dbReference type="PANTHER" id="PTHR33886">
    <property type="entry name" value="UNSATURATED RHAMNOGALACTURONAN HYDROLASE (EUROFUNG)"/>
    <property type="match status" value="1"/>
</dbReference>
<dbReference type="EMBL" id="JAWWNJ010000005">
    <property type="protein sequence ID" value="KAK7055114.1"/>
    <property type="molecule type" value="Genomic_DNA"/>
</dbReference>
<dbReference type="GO" id="GO:0016798">
    <property type="term" value="F:hydrolase activity, acting on glycosyl bonds"/>
    <property type="evidence" value="ECO:0007669"/>
    <property type="project" value="UniProtKB-KW"/>
</dbReference>
<keyword evidence="2" id="KW-0732">Signal</keyword>
<accession>A0AAW0DSX0</accession>
<evidence type="ECO:0000256" key="1">
    <source>
        <dbReference type="ARBA" id="ARBA00022801"/>
    </source>
</evidence>
<gene>
    <name evidence="3" type="ORF">R3P38DRAFT_3563331</name>
</gene>
<evidence type="ECO:0000313" key="4">
    <source>
        <dbReference type="Proteomes" id="UP001362999"/>
    </source>
</evidence>
<feature type="chain" id="PRO_5043945486" evidence="2">
    <location>
        <begin position="22"/>
        <end position="401"/>
    </location>
</feature>
<dbReference type="Gene3D" id="1.50.10.10">
    <property type="match status" value="1"/>
</dbReference>
<evidence type="ECO:0000256" key="2">
    <source>
        <dbReference type="SAM" id="SignalP"/>
    </source>
</evidence>
<feature type="signal peptide" evidence="2">
    <location>
        <begin position="1"/>
        <end position="21"/>
    </location>
</feature>
<comment type="caution">
    <text evidence="3">The sequence shown here is derived from an EMBL/GenBank/DDBJ whole genome shotgun (WGS) entry which is preliminary data.</text>
</comment>
<dbReference type="AlphaFoldDB" id="A0AAW0DSX0"/>
<dbReference type="InterPro" id="IPR052043">
    <property type="entry name" value="PolySaccharide_Degr_Enz"/>
</dbReference>
<dbReference type="InterPro" id="IPR012341">
    <property type="entry name" value="6hp_glycosidase-like_sf"/>
</dbReference>
<dbReference type="Proteomes" id="UP001362999">
    <property type="component" value="Unassembled WGS sequence"/>
</dbReference>